<dbReference type="InterPro" id="IPR044925">
    <property type="entry name" value="His-Me_finger_sf"/>
</dbReference>
<reference evidence="5 6" key="1">
    <citation type="submission" date="2023-08" db="EMBL/GenBank/DDBJ databases">
        <title>A Necator americanus chromosomal reference genome.</title>
        <authorList>
            <person name="Ilik V."/>
            <person name="Petrzelkova K.J."/>
            <person name="Pardy F."/>
            <person name="Fuh T."/>
            <person name="Niatou-Singa F.S."/>
            <person name="Gouil Q."/>
            <person name="Baker L."/>
            <person name="Ritchie M.E."/>
            <person name="Jex A.R."/>
            <person name="Gazzola D."/>
            <person name="Li H."/>
            <person name="Toshio Fujiwara R."/>
            <person name="Zhan B."/>
            <person name="Aroian R.V."/>
            <person name="Pafco B."/>
            <person name="Schwarz E.M."/>
        </authorList>
    </citation>
    <scope>NUCLEOTIDE SEQUENCE [LARGE SCALE GENOMIC DNA]</scope>
    <source>
        <strain evidence="5 6">Aroian</strain>
        <tissue evidence="5">Whole animal</tissue>
    </source>
</reference>
<dbReference type="InterPro" id="IPR044929">
    <property type="entry name" value="DNA/RNA_non-sp_Endonuclease_sf"/>
</dbReference>
<dbReference type="EMBL" id="JAVFWL010000003">
    <property type="protein sequence ID" value="KAK6746255.1"/>
    <property type="molecule type" value="Genomic_DNA"/>
</dbReference>
<keyword evidence="1" id="KW-0378">Hydrolase</keyword>
<proteinExistence type="predicted"/>
<feature type="region of interest" description="Disordered" evidence="3">
    <location>
        <begin position="1"/>
        <end position="181"/>
    </location>
</feature>
<accession>A0ABR1D6W5</accession>
<name>A0ABR1D6W5_NECAM</name>
<feature type="compositionally biased region" description="Basic and acidic residues" evidence="3">
    <location>
        <begin position="24"/>
        <end position="41"/>
    </location>
</feature>
<evidence type="ECO:0000256" key="4">
    <source>
        <dbReference type="SAM" id="Phobius"/>
    </source>
</evidence>
<sequence length="906" mass="102368">MNVMICNYKGRTDAKQPKFKGGRKPSDEIGTSKEEPVREELIQEIASSEPQVGSVQPADEKEEHKEELISEELIQDMASSEQRDESVQLSDEKKVSQEEEMRREMTQDSPKPELQDKVECPPDKKEACSLEKSAEKKATDNNTISKPHNESEQPPDEKKACSEEMGTARVSPSEENVEEQNKTTTRPFPLKKIFFGVVLILVLLAVILVLIWLILLPGKEDDGKKCSRTCRTPKLLIPHPPLVIISLDGYSTQYLSRKLQPTFDRMAECGVTAKEVYSTFPSFTFPNHVTLATGLHAGHHGIVANTIYDVNVSSKPEYLGNALLDGLYTKEPIWSVYQRETKRRAATNAWISSSHKSTYYLQPHYSLPYRREVTAEEKVDQILQWLKMSDEERPGLIMTYINEPDSTGHKTMGEKLNEVLANVDRAIAKLIAKLKEEEILECVNIVIVSDHGMIEIKNPVVLEKLFSIEGMVISSGVNTLIFRENSSLTDQEIMNALTCNGKDHVRVFTKPTLPLRWHYSESKRIGDFIVVGNKDARIYSRNEELERSNKNAHGFDYIQPEMTSIMFARGPSFKENFVLPPFQNVEYMNLWTKLLQLPAHENDGDPDFMNLALIAGGGALRVQHSRLTKCGMTKDIASKSLETICGKCTIEDKEAFARWAGCPIGGASAIVNITTDARDFCYMVGCNDLAVIGASKGDVYLGTLIEVYDAKSDEQLVSNECTFHLWNRTNQCKRAPVNEEVEYRTMSAFDGRVLANDYSLIVPWRNKFVKGILDPLNKYTRKIVEKLGRVLSITGTAYDEDYDGKYSMSSHNSPYPTHLYRILIACDGDWSTNGLNCSRPEQTKSLSFVFPHMNGDPNCLAENELLLLYTATIRDVEALSGLYFNFTNIPNKQQMLLKMHTNTRLW</sequence>
<dbReference type="CDD" id="cd16018">
    <property type="entry name" value="Enpp"/>
    <property type="match status" value="1"/>
</dbReference>
<evidence type="ECO:0000313" key="6">
    <source>
        <dbReference type="Proteomes" id="UP001303046"/>
    </source>
</evidence>
<dbReference type="Proteomes" id="UP001303046">
    <property type="component" value="Unassembled WGS sequence"/>
</dbReference>
<keyword evidence="4" id="KW-0812">Transmembrane</keyword>
<organism evidence="5 6">
    <name type="scientific">Necator americanus</name>
    <name type="common">Human hookworm</name>
    <dbReference type="NCBI Taxonomy" id="51031"/>
    <lineage>
        <taxon>Eukaryota</taxon>
        <taxon>Metazoa</taxon>
        <taxon>Ecdysozoa</taxon>
        <taxon>Nematoda</taxon>
        <taxon>Chromadorea</taxon>
        <taxon>Rhabditida</taxon>
        <taxon>Rhabditina</taxon>
        <taxon>Rhabditomorpha</taxon>
        <taxon>Strongyloidea</taxon>
        <taxon>Ancylostomatidae</taxon>
        <taxon>Bunostominae</taxon>
        <taxon>Necator</taxon>
    </lineage>
</organism>
<dbReference type="SUPFAM" id="SSF53649">
    <property type="entry name" value="Alkaline phosphatase-like"/>
    <property type="match status" value="1"/>
</dbReference>
<feature type="compositionally biased region" description="Polar residues" evidence="3">
    <location>
        <begin position="45"/>
        <end position="54"/>
    </location>
</feature>
<keyword evidence="6" id="KW-1185">Reference proteome</keyword>
<dbReference type="InterPro" id="IPR002591">
    <property type="entry name" value="Phosphodiest/P_Trfase"/>
</dbReference>
<dbReference type="SUPFAM" id="SSF54060">
    <property type="entry name" value="His-Me finger endonucleases"/>
    <property type="match status" value="1"/>
</dbReference>
<dbReference type="Gene3D" id="3.40.720.10">
    <property type="entry name" value="Alkaline Phosphatase, subunit A"/>
    <property type="match status" value="1"/>
</dbReference>
<dbReference type="PANTHER" id="PTHR10151">
    <property type="entry name" value="ECTONUCLEOTIDE PYROPHOSPHATASE/PHOSPHODIESTERASE"/>
    <property type="match status" value="1"/>
</dbReference>
<keyword evidence="4" id="KW-1133">Transmembrane helix</keyword>
<dbReference type="PANTHER" id="PTHR10151:SF114">
    <property type="entry name" value="ECTONUCLEOTIDE PYROPHOSPHATASE_PHOSPHODIESTERASE C27A7.3"/>
    <property type="match status" value="1"/>
</dbReference>
<dbReference type="Gene3D" id="3.30.1360.180">
    <property type="match status" value="1"/>
</dbReference>
<feature type="compositionally biased region" description="Basic and acidic residues" evidence="3">
    <location>
        <begin position="81"/>
        <end position="139"/>
    </location>
</feature>
<evidence type="ECO:0008006" key="7">
    <source>
        <dbReference type="Google" id="ProtNLM"/>
    </source>
</evidence>
<keyword evidence="2" id="KW-0325">Glycoprotein</keyword>
<feature type="compositionally biased region" description="Basic and acidic residues" evidence="3">
    <location>
        <begin position="58"/>
        <end position="68"/>
    </location>
</feature>
<keyword evidence="4" id="KW-0472">Membrane</keyword>
<gene>
    <name evidence="5" type="primary">Necator_chrIII.g13162</name>
    <name evidence="5" type="ORF">RB195_012395</name>
</gene>
<comment type="caution">
    <text evidence="5">The sequence shown here is derived from an EMBL/GenBank/DDBJ whole genome shotgun (WGS) entry which is preliminary data.</text>
</comment>
<evidence type="ECO:0000256" key="1">
    <source>
        <dbReference type="ARBA" id="ARBA00022801"/>
    </source>
</evidence>
<protein>
    <recommendedName>
        <fullName evidence="7">Type I phosphodiesterase / nucleotide pyrophosphatase</fullName>
    </recommendedName>
</protein>
<evidence type="ECO:0000256" key="3">
    <source>
        <dbReference type="SAM" id="MobiDB-lite"/>
    </source>
</evidence>
<dbReference type="Pfam" id="PF01663">
    <property type="entry name" value="Phosphodiest"/>
    <property type="match status" value="1"/>
</dbReference>
<feature type="compositionally biased region" description="Basic and acidic residues" evidence="3">
    <location>
        <begin position="147"/>
        <end position="162"/>
    </location>
</feature>
<evidence type="ECO:0000313" key="5">
    <source>
        <dbReference type="EMBL" id="KAK6746255.1"/>
    </source>
</evidence>
<feature type="transmembrane region" description="Helical" evidence="4">
    <location>
        <begin position="193"/>
        <end position="215"/>
    </location>
</feature>
<dbReference type="Gene3D" id="3.40.570.10">
    <property type="entry name" value="Extracellular Endonuclease, subunit A"/>
    <property type="match status" value="1"/>
</dbReference>
<dbReference type="InterPro" id="IPR017850">
    <property type="entry name" value="Alkaline_phosphatase_core_sf"/>
</dbReference>
<evidence type="ECO:0000256" key="2">
    <source>
        <dbReference type="ARBA" id="ARBA00023180"/>
    </source>
</evidence>